<organism evidence="3 4">
    <name type="scientific">Rhodococcoides kroppenstedtii</name>
    <dbReference type="NCBI Taxonomy" id="293050"/>
    <lineage>
        <taxon>Bacteria</taxon>
        <taxon>Bacillati</taxon>
        <taxon>Actinomycetota</taxon>
        <taxon>Actinomycetes</taxon>
        <taxon>Mycobacteriales</taxon>
        <taxon>Nocardiaceae</taxon>
        <taxon>Rhodococcoides</taxon>
    </lineage>
</organism>
<dbReference type="Proteomes" id="UP000182054">
    <property type="component" value="Unassembled WGS sequence"/>
</dbReference>
<name>A0A1I0TPR0_9NOCA</name>
<dbReference type="AlphaFoldDB" id="A0A1I0TPR0"/>
<dbReference type="Pfam" id="PF01494">
    <property type="entry name" value="FAD_binding_3"/>
    <property type="match status" value="1"/>
</dbReference>
<protein>
    <submittedName>
        <fullName evidence="3">3-(3-hydroxy-phenyl)propionate hydroxylase</fullName>
    </submittedName>
</protein>
<dbReference type="EMBL" id="FOJN01000008">
    <property type="protein sequence ID" value="SFA53730.1"/>
    <property type="molecule type" value="Genomic_DNA"/>
</dbReference>
<dbReference type="NCBIfam" id="NF004829">
    <property type="entry name" value="PRK06183.1-3"/>
    <property type="match status" value="1"/>
</dbReference>
<dbReference type="GO" id="GO:0008688">
    <property type="term" value="F:3-(3-hydroxyphenyl)propionate hydroxylase activity"/>
    <property type="evidence" value="ECO:0007669"/>
    <property type="project" value="TreeGrafter"/>
</dbReference>
<dbReference type="InterPro" id="IPR036188">
    <property type="entry name" value="FAD/NAD-bd_sf"/>
</dbReference>
<dbReference type="GeneID" id="85486222"/>
<evidence type="ECO:0000313" key="3">
    <source>
        <dbReference type="EMBL" id="SFA53730.1"/>
    </source>
</evidence>
<dbReference type="PRINTS" id="PR00420">
    <property type="entry name" value="RNGMNOXGNASE"/>
</dbReference>
<dbReference type="InterPro" id="IPR002938">
    <property type="entry name" value="FAD-bd"/>
</dbReference>
<keyword evidence="1" id="KW-0560">Oxidoreductase</keyword>
<dbReference type="PANTHER" id="PTHR43476">
    <property type="entry name" value="3-(3-HYDROXY-PHENYL)PROPIONATE/3-HYDROXYCINNAMIC ACID HYDROXYLASE"/>
    <property type="match status" value="1"/>
</dbReference>
<evidence type="ECO:0000256" key="1">
    <source>
        <dbReference type="ARBA" id="ARBA00023002"/>
    </source>
</evidence>
<evidence type="ECO:0000313" key="4">
    <source>
        <dbReference type="Proteomes" id="UP000182054"/>
    </source>
</evidence>
<gene>
    <name evidence="3" type="ORF">SAMN05444374_108128</name>
</gene>
<proteinExistence type="predicted"/>
<dbReference type="RefSeq" id="WP_068366189.1">
    <property type="nucleotide sequence ID" value="NZ_FOJN01000008.1"/>
</dbReference>
<sequence length="522" mass="56582">MSVPARDTARPPVVVVGAGPTGTVAALLLDRFGVDTLVLDRWEDVFPQPRAVHLDDEVCRILDGVDAADDFLAASRPGKGLRLVDSGLRTLAQFDRDPDERPHGFPPANMFDQPDLERILRRRLEKAKSVTFRGGVEVEDVVHDGDHVVVVVRDVETGRREAITADVVLGCDGANSAVRTAIGSSMTDLGPSQRWLVIDVDTEAPLAHWEGVHQLCDPHRAATYMRIGATRHRWEFELVDDESPDDYADLASLEPLMRPWLADVSVDDLELIRTAEYTFRAQVVDRWRDRRVFLLGDAAHLTPPFIGQGLGAGLRDASNLAWKVAAVRRGLLPESAWETYQQEREPHARSMIGLAVMVGRLMVGGGERTMTIRRGILPVLSRVPGLASLVTDSTTPALSASPFVRTGPVRSRLTRTALVGTLVPNAVQGDGARLDSTVAHRFSIVTTATPTAQQSRDLDRRGCVVVVVPPASPLGRWLARGRVSAALVRPDRTVMAAGTSLAALFTRVPTSPTAGVGSSDAP</sequence>
<dbReference type="Gene3D" id="3.30.70.2450">
    <property type="match status" value="1"/>
</dbReference>
<evidence type="ECO:0000259" key="2">
    <source>
        <dbReference type="Pfam" id="PF01494"/>
    </source>
</evidence>
<dbReference type="GO" id="GO:0019622">
    <property type="term" value="P:3-(3-hydroxy)phenylpropionate catabolic process"/>
    <property type="evidence" value="ECO:0007669"/>
    <property type="project" value="TreeGrafter"/>
</dbReference>
<dbReference type="SUPFAM" id="SSF51905">
    <property type="entry name" value="FAD/NAD(P)-binding domain"/>
    <property type="match status" value="1"/>
</dbReference>
<dbReference type="InterPro" id="IPR050631">
    <property type="entry name" value="PheA/TfdB_FAD_monoxygenase"/>
</dbReference>
<dbReference type="PANTHER" id="PTHR43476:SF3">
    <property type="entry name" value="FAD-BINDING MONOOXYGENASE"/>
    <property type="match status" value="1"/>
</dbReference>
<feature type="domain" description="FAD-binding" evidence="2">
    <location>
        <begin position="12"/>
        <end position="352"/>
    </location>
</feature>
<dbReference type="OrthoDB" id="8670884at2"/>
<accession>A0A1I0TPR0</accession>
<dbReference type="Gene3D" id="3.50.50.60">
    <property type="entry name" value="FAD/NAD(P)-binding domain"/>
    <property type="match status" value="1"/>
</dbReference>
<dbReference type="GO" id="GO:0071949">
    <property type="term" value="F:FAD binding"/>
    <property type="evidence" value="ECO:0007669"/>
    <property type="project" value="InterPro"/>
</dbReference>
<reference evidence="3 4" key="1">
    <citation type="submission" date="2016-10" db="EMBL/GenBank/DDBJ databases">
        <authorList>
            <person name="de Groot N.N."/>
        </authorList>
    </citation>
    <scope>NUCLEOTIDE SEQUENCE [LARGE SCALE GENOMIC DNA]</scope>
    <source>
        <strain evidence="3 4">DSM 44908</strain>
    </source>
</reference>